<dbReference type="EMBL" id="CAJNAU010000015">
    <property type="protein sequence ID" value="CAE6737545.1"/>
    <property type="molecule type" value="Genomic_DNA"/>
</dbReference>
<dbReference type="Proteomes" id="UP000674425">
    <property type="component" value="Unassembled WGS sequence"/>
</dbReference>
<dbReference type="Proteomes" id="UP000198844">
    <property type="component" value="Unassembled WGS sequence"/>
</dbReference>
<reference evidence="1 4" key="2">
    <citation type="submission" date="2021-02" db="EMBL/GenBank/DDBJ databases">
        <authorList>
            <person name="Vanwijnsberghe S."/>
        </authorList>
    </citation>
    <scope>NUCLEOTIDE SEQUENCE [LARGE SCALE GENOMIC DNA]</scope>
    <source>
        <strain evidence="1 4">R-69658</strain>
    </source>
</reference>
<reference evidence="2 3" key="1">
    <citation type="submission" date="2016-10" db="EMBL/GenBank/DDBJ databases">
        <authorList>
            <person name="de Groot N.N."/>
        </authorList>
    </citation>
    <scope>NUCLEOTIDE SEQUENCE [LARGE SCALE GENOMIC DNA]</scope>
    <source>
        <strain evidence="2 3">LMG 27731</strain>
    </source>
</reference>
<evidence type="ECO:0000313" key="2">
    <source>
        <dbReference type="EMBL" id="SFU23629.1"/>
    </source>
</evidence>
<keyword evidence="4" id="KW-1185">Reference proteome</keyword>
<accession>A0A1I7EI95</accession>
<protein>
    <submittedName>
        <fullName evidence="2">Uncharacterized protein</fullName>
    </submittedName>
</protein>
<evidence type="ECO:0000313" key="3">
    <source>
        <dbReference type="Proteomes" id="UP000198844"/>
    </source>
</evidence>
<organism evidence="2 3">
    <name type="scientific">Paraburkholderia aspalathi</name>
    <dbReference type="NCBI Taxonomy" id="1324617"/>
    <lineage>
        <taxon>Bacteria</taxon>
        <taxon>Pseudomonadati</taxon>
        <taxon>Pseudomonadota</taxon>
        <taxon>Betaproteobacteria</taxon>
        <taxon>Burkholderiales</taxon>
        <taxon>Burkholderiaceae</taxon>
        <taxon>Paraburkholderia</taxon>
    </lineage>
</organism>
<evidence type="ECO:0000313" key="1">
    <source>
        <dbReference type="EMBL" id="CAE6737545.1"/>
    </source>
</evidence>
<gene>
    <name evidence="1" type="ORF">R69658_02103</name>
    <name evidence="2" type="ORF">SAMN05192563_102223</name>
</gene>
<dbReference type="EMBL" id="FPBH01000022">
    <property type="protein sequence ID" value="SFU23629.1"/>
    <property type="molecule type" value="Genomic_DNA"/>
</dbReference>
<evidence type="ECO:0000313" key="4">
    <source>
        <dbReference type="Proteomes" id="UP000674425"/>
    </source>
</evidence>
<proteinExistence type="predicted"/>
<sequence length="112" mass="11928">MRIIIVVLVVVSICCAPIRHGLRQESINALALGNHSVSAGVVDELNSCAPRPHYASGFRPIVPADFHYGFGGLLAATSDLYSDYVGYADIIDVIDAAMTGPIMQLALEEGQK</sequence>
<name>A0A1I7EI95_9BURK</name>
<dbReference type="AlphaFoldDB" id="A0A1I7EI95"/>